<dbReference type="GO" id="GO:0050661">
    <property type="term" value="F:NADP binding"/>
    <property type="evidence" value="ECO:0007669"/>
    <property type="project" value="InterPro"/>
</dbReference>
<evidence type="ECO:0000256" key="6">
    <source>
        <dbReference type="ARBA" id="ARBA00023244"/>
    </source>
</evidence>
<comment type="caution">
    <text evidence="18">The sequence shown here is derived from an EMBL/GenBank/DDBJ whole genome shotgun (WGS) entry which is preliminary data.</text>
</comment>
<reference evidence="18 19" key="1">
    <citation type="submission" date="2006-11" db="EMBL/GenBank/DDBJ databases">
        <authorList>
            <person name="Giovannoni S."/>
            <person name="Vergin K."/>
            <person name="Ferriera S."/>
            <person name="Johnson J."/>
            <person name="Kravitz S."/>
            <person name="Beeson K."/>
            <person name="Sutton G."/>
            <person name="Rogers Y.-H."/>
            <person name="Friedman R."/>
            <person name="Frazier M."/>
            <person name="Venter J.C."/>
        </authorList>
    </citation>
    <scope>NUCLEOTIDE SEQUENCE [LARGE SCALE GENOMIC DNA]</scope>
    <source>
        <strain evidence="18 19">HTCC2181</strain>
    </source>
</reference>
<evidence type="ECO:0000313" key="18">
    <source>
        <dbReference type="EMBL" id="EAV46711.1"/>
    </source>
</evidence>
<feature type="binding site" evidence="9 11">
    <location>
        <position position="115"/>
    </location>
    <ligand>
        <name>substrate</name>
    </ligand>
</feature>
<dbReference type="InterPro" id="IPR006151">
    <property type="entry name" value="Shikm_DH/Glu-tRNA_Rdtase"/>
</dbReference>
<dbReference type="InterPro" id="IPR036453">
    <property type="entry name" value="GluRdtase_dimer_dom_sf"/>
</dbReference>
<comment type="domain">
    <text evidence="9">Possesses an unusual extended V-shaped dimeric structure with each monomer consisting of three distinct domains arranged along a curved 'spinal' alpha-helix. The N-terminal catalytic domain specifically recognizes the glutamate moiety of the substrate. The second domain is the NADPH-binding domain, and the third C-terminal domain is responsible for dimerization.</text>
</comment>
<dbReference type="PANTHER" id="PTHR43013">
    <property type="entry name" value="GLUTAMYL-TRNA REDUCTASE"/>
    <property type="match status" value="1"/>
</dbReference>
<evidence type="ECO:0000313" key="19">
    <source>
        <dbReference type="Proteomes" id="UP000054262"/>
    </source>
</evidence>
<dbReference type="NCBIfam" id="TIGR01035">
    <property type="entry name" value="hemA"/>
    <property type="match status" value="1"/>
</dbReference>
<keyword evidence="6 9" id="KW-0627">Porphyrin biosynthesis</keyword>
<sequence>MELNIIGLNHKTAPLSLREAFSFPSEVVSTVLRKLHGTFAKEIIILSTCNRTEIYFYSGKKDPLIKWLAQYKNIPLARIKAHLYHFSNEDAVMHAFKVASGLDSMILGETQILGQMKQAAKLADYAGTQKKHLSYLFQKVFEVAKEVRTKTKIGASTTTVASSILKVAKSIFGNIEQTSILFVGAGEMAELCAKYFASQKPKKITIANRSIDKGQQLANKIACDSILIGDINHQIHHYDIVISSTSSQLPIIGLGMIEKAIKIRKHKPMLLVDLAIPRDIEMEAGSLDDIFLYTFDDLAKLAQEGILGREVEAEKAQDLLKEKAKHFKEGLNQKTVIPSITRLRGQFEVLRKKELLKANKEVDNGAPVDEVMEKLSRNLSKKLLHQPTKVLNELSSRKLEEALELFKKIYKVED</sequence>
<evidence type="ECO:0000259" key="16">
    <source>
        <dbReference type="Pfam" id="PF01488"/>
    </source>
</evidence>
<dbReference type="UniPathway" id="UPA00251">
    <property type="reaction ID" value="UER00316"/>
</dbReference>
<dbReference type="Pfam" id="PF00745">
    <property type="entry name" value="GlutR_dimer"/>
    <property type="match status" value="1"/>
</dbReference>
<name>A0P5A1_9PROT</name>
<comment type="catalytic activity">
    <reaction evidence="7 9 14">
        <text>(S)-4-amino-5-oxopentanoate + tRNA(Glu) + NADP(+) = L-glutamyl-tRNA(Glu) + NADPH + H(+)</text>
        <dbReference type="Rhea" id="RHEA:12344"/>
        <dbReference type="Rhea" id="RHEA-COMP:9663"/>
        <dbReference type="Rhea" id="RHEA-COMP:9680"/>
        <dbReference type="ChEBI" id="CHEBI:15378"/>
        <dbReference type="ChEBI" id="CHEBI:57501"/>
        <dbReference type="ChEBI" id="CHEBI:57783"/>
        <dbReference type="ChEBI" id="CHEBI:58349"/>
        <dbReference type="ChEBI" id="CHEBI:78442"/>
        <dbReference type="ChEBI" id="CHEBI:78520"/>
        <dbReference type="EC" id="1.2.1.70"/>
    </reaction>
</comment>
<dbReference type="SUPFAM" id="SSF51735">
    <property type="entry name" value="NAD(P)-binding Rossmann-fold domains"/>
    <property type="match status" value="1"/>
</dbReference>
<dbReference type="SUPFAM" id="SSF69075">
    <property type="entry name" value="Glutamyl tRNA-reductase dimerization domain"/>
    <property type="match status" value="1"/>
</dbReference>
<evidence type="ECO:0000256" key="7">
    <source>
        <dbReference type="ARBA" id="ARBA00047464"/>
    </source>
</evidence>
<feature type="binding site" evidence="9 11">
    <location>
        <begin position="109"/>
        <end position="111"/>
    </location>
    <ligand>
        <name>substrate</name>
    </ligand>
</feature>
<comment type="miscellaneous">
    <text evidence="9">During catalysis, the active site Cys acts as a nucleophile attacking the alpha-carbonyl group of tRNA-bound glutamate with the formation of a thioester intermediate between enzyme and glutamate, and the concomitant release of tRNA(Glu). The thioester intermediate is finally reduced by direct hydride transfer from NADPH, to form the product GSA.</text>
</comment>
<dbReference type="Pfam" id="PF01488">
    <property type="entry name" value="Shikimate_DH"/>
    <property type="match status" value="1"/>
</dbReference>
<feature type="site" description="Important for activity" evidence="9 13">
    <location>
        <position position="94"/>
    </location>
</feature>
<dbReference type="CDD" id="cd05213">
    <property type="entry name" value="NAD_bind_Glutamyl_tRNA_reduct"/>
    <property type="match status" value="1"/>
</dbReference>
<feature type="domain" description="Glutamyl-tRNA reductase N-terminal" evidence="17">
    <location>
        <begin position="6"/>
        <end position="151"/>
    </location>
</feature>
<feature type="domain" description="Quinate/shikimate 5-dehydrogenase/glutamyl-tRNA reductase" evidence="16">
    <location>
        <begin position="167"/>
        <end position="300"/>
    </location>
</feature>
<dbReference type="Gene3D" id="3.40.50.720">
    <property type="entry name" value="NAD(P)-binding Rossmann-like Domain"/>
    <property type="match status" value="1"/>
</dbReference>
<evidence type="ECO:0000256" key="10">
    <source>
        <dbReference type="PIRSR" id="PIRSR000445-1"/>
    </source>
</evidence>
<dbReference type="EMBL" id="AAUX01000001">
    <property type="protein sequence ID" value="EAV46711.1"/>
    <property type="molecule type" value="Genomic_DNA"/>
</dbReference>
<comment type="subunit">
    <text evidence="9">Homodimer.</text>
</comment>
<dbReference type="FunFam" id="3.40.50.720:FF:000031">
    <property type="entry name" value="Glutamyl-tRNA reductase"/>
    <property type="match status" value="1"/>
</dbReference>
<evidence type="ECO:0000259" key="15">
    <source>
        <dbReference type="Pfam" id="PF00745"/>
    </source>
</evidence>
<feature type="active site" description="Nucleophile" evidence="9 10">
    <location>
        <position position="49"/>
    </location>
</feature>
<feature type="binding site" evidence="9 12">
    <location>
        <begin position="184"/>
        <end position="189"/>
    </location>
    <ligand>
        <name>NADP(+)</name>
        <dbReference type="ChEBI" id="CHEBI:58349"/>
    </ligand>
</feature>
<dbReference type="FunFam" id="3.30.460.30:FF:000001">
    <property type="entry name" value="Glutamyl-tRNA reductase"/>
    <property type="match status" value="1"/>
</dbReference>
<dbReference type="GO" id="GO:0019353">
    <property type="term" value="P:protoporphyrinogen IX biosynthetic process from glutamate"/>
    <property type="evidence" value="ECO:0007669"/>
    <property type="project" value="TreeGrafter"/>
</dbReference>
<dbReference type="Pfam" id="PF05201">
    <property type="entry name" value="GlutR_N"/>
    <property type="match status" value="1"/>
</dbReference>
<evidence type="ECO:0000259" key="17">
    <source>
        <dbReference type="Pfam" id="PF05201"/>
    </source>
</evidence>
<dbReference type="SUPFAM" id="SSF69742">
    <property type="entry name" value="Glutamyl tRNA-reductase catalytic, N-terminal domain"/>
    <property type="match status" value="1"/>
</dbReference>
<dbReference type="InterPro" id="IPR015895">
    <property type="entry name" value="4pyrrol_synth_GluRdtase_N"/>
</dbReference>
<evidence type="ECO:0000256" key="9">
    <source>
        <dbReference type="HAMAP-Rule" id="MF_00087"/>
    </source>
</evidence>
<comment type="pathway">
    <text evidence="1 9 14">Porphyrin-containing compound metabolism; protoporphyrin-IX biosynthesis; 5-aminolevulinate from L-glutamyl-tRNA(Glu): step 1/2.</text>
</comment>
<evidence type="ECO:0000256" key="14">
    <source>
        <dbReference type="RuleBase" id="RU000584"/>
    </source>
</evidence>
<proteinExistence type="inferred from homology"/>
<dbReference type="InterPro" id="IPR000343">
    <property type="entry name" value="4pyrrol_synth_GluRdtase"/>
</dbReference>
<gene>
    <name evidence="9 18" type="primary">hemA</name>
    <name evidence="18" type="ORF">MB2181_01520</name>
</gene>
<feature type="binding site" evidence="9 11">
    <location>
        <position position="104"/>
    </location>
    <ligand>
        <name>substrate</name>
    </ligand>
</feature>
<keyword evidence="5 9" id="KW-0560">Oxidoreductase</keyword>
<evidence type="ECO:0000256" key="12">
    <source>
        <dbReference type="PIRSR" id="PIRSR000445-3"/>
    </source>
</evidence>
<accession>A0P5A1</accession>
<evidence type="ECO:0000256" key="3">
    <source>
        <dbReference type="ARBA" id="ARBA00012970"/>
    </source>
</evidence>
<evidence type="ECO:0000256" key="1">
    <source>
        <dbReference type="ARBA" id="ARBA00005059"/>
    </source>
</evidence>
<dbReference type="PANTHER" id="PTHR43013:SF1">
    <property type="entry name" value="GLUTAMYL-TRNA REDUCTASE"/>
    <property type="match status" value="1"/>
</dbReference>
<evidence type="ECO:0000256" key="5">
    <source>
        <dbReference type="ARBA" id="ARBA00023002"/>
    </source>
</evidence>
<dbReference type="AlphaFoldDB" id="A0P5A1"/>
<evidence type="ECO:0000256" key="13">
    <source>
        <dbReference type="PIRSR" id="PIRSR000445-4"/>
    </source>
</evidence>
<comment type="function">
    <text evidence="9">Catalyzes the NADPH-dependent reduction of glutamyl-tRNA(Glu) to glutamate 1-semialdehyde (GSA).</text>
</comment>
<dbReference type="EC" id="1.2.1.70" evidence="3 9"/>
<feature type="domain" description="Tetrapyrrole biosynthesis glutamyl-tRNA reductase dimerisation" evidence="15">
    <location>
        <begin position="315"/>
        <end position="411"/>
    </location>
</feature>
<dbReference type="InterPro" id="IPR018214">
    <property type="entry name" value="GluRdtase_CS"/>
</dbReference>
<evidence type="ECO:0000256" key="2">
    <source>
        <dbReference type="ARBA" id="ARBA00005916"/>
    </source>
</evidence>
<dbReference type="Proteomes" id="UP000054262">
    <property type="component" value="Unassembled WGS sequence"/>
</dbReference>
<dbReference type="PROSITE" id="PS00747">
    <property type="entry name" value="GLUTR"/>
    <property type="match status" value="1"/>
</dbReference>
<dbReference type="GO" id="GO:0008883">
    <property type="term" value="F:glutamyl-tRNA reductase activity"/>
    <property type="evidence" value="ECO:0007669"/>
    <property type="project" value="UniProtKB-UniRule"/>
</dbReference>
<dbReference type="InterPro" id="IPR036343">
    <property type="entry name" value="GluRdtase_N_sf"/>
</dbReference>
<evidence type="ECO:0000256" key="8">
    <source>
        <dbReference type="ARBA" id="ARBA00068659"/>
    </source>
</evidence>
<dbReference type="PIRSF" id="PIRSF000445">
    <property type="entry name" value="4pyrrol_synth_GluRdtase"/>
    <property type="match status" value="1"/>
</dbReference>
<dbReference type="OrthoDB" id="110209at2"/>
<keyword evidence="4 9" id="KW-0521">NADP</keyword>
<keyword evidence="19" id="KW-1185">Reference proteome</keyword>
<dbReference type="HAMAP" id="MF_00087">
    <property type="entry name" value="Glu_tRNA_reductase"/>
    <property type="match status" value="1"/>
</dbReference>
<feature type="binding site" evidence="9 11">
    <location>
        <begin position="48"/>
        <end position="51"/>
    </location>
    <ligand>
        <name>substrate</name>
    </ligand>
</feature>
<comment type="similarity">
    <text evidence="2 9 14">Belongs to the glutamyl-tRNA reductase family.</text>
</comment>
<dbReference type="InterPro" id="IPR036291">
    <property type="entry name" value="NAD(P)-bd_dom_sf"/>
</dbReference>
<dbReference type="Gene3D" id="3.30.460.30">
    <property type="entry name" value="Glutamyl-tRNA reductase, N-terminal domain"/>
    <property type="match status" value="1"/>
</dbReference>
<evidence type="ECO:0000256" key="4">
    <source>
        <dbReference type="ARBA" id="ARBA00022857"/>
    </source>
</evidence>
<evidence type="ECO:0000256" key="11">
    <source>
        <dbReference type="PIRSR" id="PIRSR000445-2"/>
    </source>
</evidence>
<organism evidence="18 19">
    <name type="scientific">Methylophilales bacterium HTCC2181</name>
    <dbReference type="NCBI Taxonomy" id="383631"/>
    <lineage>
        <taxon>Bacteria</taxon>
        <taxon>Pseudomonadati</taxon>
        <taxon>Pseudomonadota</taxon>
        <taxon>Betaproteobacteria</taxon>
        <taxon>Nitrosomonadales</taxon>
        <taxon>OM43 clade</taxon>
    </lineage>
</organism>
<dbReference type="InterPro" id="IPR015896">
    <property type="entry name" value="4pyrrol_synth_GluRdtase_dimer"/>
</dbReference>
<protein>
    <recommendedName>
        <fullName evidence="8 9">Glutamyl-tRNA reductase</fullName>
        <shortName evidence="9">GluTR</shortName>
        <ecNumber evidence="3 9">1.2.1.70</ecNumber>
    </recommendedName>
</protein>